<comment type="caution">
    <text evidence="5">The sequence shown here is derived from an EMBL/GenBank/DDBJ whole genome shotgun (WGS) entry which is preliminary data.</text>
</comment>
<dbReference type="InterPro" id="IPR011489">
    <property type="entry name" value="EMI_domain"/>
</dbReference>
<feature type="chain" id="PRO_5041919813" description="EMI domain-containing protein" evidence="3">
    <location>
        <begin position="19"/>
        <end position="177"/>
    </location>
</feature>
<evidence type="ECO:0000313" key="5">
    <source>
        <dbReference type="EMBL" id="KAJ9594775.1"/>
    </source>
</evidence>
<organism evidence="5 6">
    <name type="scientific">Diploptera punctata</name>
    <name type="common">Pacific beetle cockroach</name>
    <dbReference type="NCBI Taxonomy" id="6984"/>
    <lineage>
        <taxon>Eukaryota</taxon>
        <taxon>Metazoa</taxon>
        <taxon>Ecdysozoa</taxon>
        <taxon>Arthropoda</taxon>
        <taxon>Hexapoda</taxon>
        <taxon>Insecta</taxon>
        <taxon>Pterygota</taxon>
        <taxon>Neoptera</taxon>
        <taxon>Polyneoptera</taxon>
        <taxon>Dictyoptera</taxon>
        <taxon>Blattodea</taxon>
        <taxon>Blaberoidea</taxon>
        <taxon>Blaberidae</taxon>
        <taxon>Diplopterinae</taxon>
        <taxon>Diploptera</taxon>
    </lineage>
</organism>
<evidence type="ECO:0000256" key="2">
    <source>
        <dbReference type="ARBA" id="ARBA00023157"/>
    </source>
</evidence>
<accession>A0AAD8EL81</accession>
<feature type="signal peptide" evidence="3">
    <location>
        <begin position="1"/>
        <end position="18"/>
    </location>
</feature>
<protein>
    <recommendedName>
        <fullName evidence="4">EMI domain-containing protein</fullName>
    </recommendedName>
</protein>
<name>A0AAD8EL81_DIPPU</name>
<evidence type="ECO:0000313" key="6">
    <source>
        <dbReference type="Proteomes" id="UP001233999"/>
    </source>
</evidence>
<feature type="domain" description="EMI" evidence="4">
    <location>
        <begin position="20"/>
        <end position="93"/>
    </location>
</feature>
<dbReference type="Proteomes" id="UP001233999">
    <property type="component" value="Unassembled WGS sequence"/>
</dbReference>
<dbReference type="AlphaFoldDB" id="A0AAD8EL81"/>
<sequence length="177" mass="19990">MLSILYSLCLIFISTVSAFSSGICFNNVMYTRHETYTYIVTYVEWYRGWCWSGSCDKSRIATKTKYDKRIVQDWRYEKGCCSGYRQSGEDCIPICSSPCIMENVHHLIHALAIKDTIEYHPMSANHCVKEAVRMATALLLMSALATVATTNTLTNVHPSALTVASTQYVQVLIHVLV</sequence>
<proteinExistence type="predicted"/>
<dbReference type="EMBL" id="JASPKZ010002721">
    <property type="protein sequence ID" value="KAJ9594775.1"/>
    <property type="molecule type" value="Genomic_DNA"/>
</dbReference>
<evidence type="ECO:0000256" key="3">
    <source>
        <dbReference type="SAM" id="SignalP"/>
    </source>
</evidence>
<evidence type="ECO:0000259" key="4">
    <source>
        <dbReference type="PROSITE" id="PS51041"/>
    </source>
</evidence>
<keyword evidence="2" id="KW-1015">Disulfide bond</keyword>
<reference evidence="5" key="1">
    <citation type="journal article" date="2023" name="IScience">
        <title>Live-bearing cockroach genome reveals convergent evolutionary mechanisms linked to viviparity in insects and beyond.</title>
        <authorList>
            <person name="Fouks B."/>
            <person name="Harrison M.C."/>
            <person name="Mikhailova A.A."/>
            <person name="Marchal E."/>
            <person name="English S."/>
            <person name="Carruthers M."/>
            <person name="Jennings E.C."/>
            <person name="Chiamaka E.L."/>
            <person name="Frigard R.A."/>
            <person name="Pippel M."/>
            <person name="Attardo G.M."/>
            <person name="Benoit J.B."/>
            <person name="Bornberg-Bauer E."/>
            <person name="Tobe S.S."/>
        </authorList>
    </citation>
    <scope>NUCLEOTIDE SEQUENCE</scope>
    <source>
        <strain evidence="5">Stay&amp;Tobe</strain>
    </source>
</reference>
<dbReference type="PROSITE" id="PS51041">
    <property type="entry name" value="EMI"/>
    <property type="match status" value="1"/>
</dbReference>
<keyword evidence="1 3" id="KW-0732">Signal</keyword>
<gene>
    <name evidence="5" type="ORF">L9F63_013935</name>
</gene>
<reference evidence="5" key="2">
    <citation type="submission" date="2023-05" db="EMBL/GenBank/DDBJ databases">
        <authorList>
            <person name="Fouks B."/>
        </authorList>
    </citation>
    <scope>NUCLEOTIDE SEQUENCE</scope>
    <source>
        <strain evidence="5">Stay&amp;Tobe</strain>
        <tissue evidence="5">Testes</tissue>
    </source>
</reference>
<keyword evidence="6" id="KW-1185">Reference proteome</keyword>
<evidence type="ECO:0000256" key="1">
    <source>
        <dbReference type="ARBA" id="ARBA00022729"/>
    </source>
</evidence>